<evidence type="ECO:0000313" key="1">
    <source>
        <dbReference type="EMBL" id="PRP93575.1"/>
    </source>
</evidence>
<organism evidence="1 2">
    <name type="scientific">Enhygromyxa salina</name>
    <dbReference type="NCBI Taxonomy" id="215803"/>
    <lineage>
        <taxon>Bacteria</taxon>
        <taxon>Pseudomonadati</taxon>
        <taxon>Myxococcota</taxon>
        <taxon>Polyangia</taxon>
        <taxon>Nannocystales</taxon>
        <taxon>Nannocystaceae</taxon>
        <taxon>Enhygromyxa</taxon>
    </lineage>
</organism>
<sequence>MIVDSVRVNRSSWSRLTLVLFAATACPSEGGDRSNAPGSGAASGPVGACAAGDRSAGHEYVMQLRAQRLASDGSAGYAQHRSTLRDACSQGCGAACLEFARNSWAEAEADEFNALACTHDEPDGCAWGSSEGEAARGELCERGDLLACVDPAPERLSELGAAGCDANDGRSCSVHAWARCGGAGECDEVAIEAARKAAQLVPEPEIFEILGAVYCHAGEAEQADASFAAACERGVQASCERRCEQLRPARVIVVHEGSRARYLEILTMMALQSDVREDWYTALSLMSDDDLQAFEAVLQRFTPPLSEPGAKAKVPEALGEQYPELVAALLRGPQLDSKKLVYWFKRLPDMTDEQRSNLLESLRSQWWVIPGDPSSSPVAFVDRVHQRQIRARD</sequence>
<dbReference type="AlphaFoldDB" id="A0A2S9XL36"/>
<evidence type="ECO:0000313" key="2">
    <source>
        <dbReference type="Proteomes" id="UP000238823"/>
    </source>
</evidence>
<comment type="caution">
    <text evidence="1">The sequence shown here is derived from an EMBL/GenBank/DDBJ whole genome shotgun (WGS) entry which is preliminary data.</text>
</comment>
<proteinExistence type="predicted"/>
<dbReference type="Proteomes" id="UP000238823">
    <property type="component" value="Unassembled WGS sequence"/>
</dbReference>
<dbReference type="PROSITE" id="PS51257">
    <property type="entry name" value="PROKAR_LIPOPROTEIN"/>
    <property type="match status" value="1"/>
</dbReference>
<name>A0A2S9XL36_9BACT</name>
<dbReference type="EMBL" id="PVNL01000147">
    <property type="protein sequence ID" value="PRP93575.1"/>
    <property type="molecule type" value="Genomic_DNA"/>
</dbReference>
<accession>A0A2S9XL36</accession>
<gene>
    <name evidence="1" type="ORF">ENSA7_80030</name>
</gene>
<reference evidence="1 2" key="1">
    <citation type="submission" date="2018-03" db="EMBL/GenBank/DDBJ databases">
        <title>Draft Genome Sequences of the Obligatory Marine Myxobacteria Enhygromyxa salina SWB007.</title>
        <authorList>
            <person name="Poehlein A."/>
            <person name="Moghaddam J.A."/>
            <person name="Harms H."/>
            <person name="Alanjari M."/>
            <person name="Koenig G.M."/>
            <person name="Daniel R."/>
            <person name="Schaeberle T.F."/>
        </authorList>
    </citation>
    <scope>NUCLEOTIDE SEQUENCE [LARGE SCALE GENOMIC DNA]</scope>
    <source>
        <strain evidence="1 2">SWB007</strain>
    </source>
</reference>
<protein>
    <submittedName>
        <fullName evidence="1">Uncharacterized protein</fullName>
    </submittedName>
</protein>